<name>A0A7X0KJ15_9HYPH</name>
<evidence type="ECO:0000313" key="2">
    <source>
        <dbReference type="EMBL" id="MBB6352936.1"/>
    </source>
</evidence>
<dbReference type="EMBL" id="JACHOU010000001">
    <property type="protein sequence ID" value="MBB6352936.1"/>
    <property type="molecule type" value="Genomic_DNA"/>
</dbReference>
<evidence type="ECO:0000313" key="3">
    <source>
        <dbReference type="Proteomes" id="UP000536262"/>
    </source>
</evidence>
<dbReference type="InterPro" id="IPR025227">
    <property type="entry name" value="DUF4169"/>
</dbReference>
<evidence type="ECO:0008006" key="4">
    <source>
        <dbReference type="Google" id="ProtNLM"/>
    </source>
</evidence>
<protein>
    <recommendedName>
        <fullName evidence="4">DUF4169 family protein</fullName>
    </recommendedName>
</protein>
<feature type="region of interest" description="Disordered" evidence="1">
    <location>
        <begin position="1"/>
        <end position="65"/>
    </location>
</feature>
<dbReference type="AlphaFoldDB" id="A0A7X0KJ15"/>
<reference evidence="2 3" key="1">
    <citation type="submission" date="2020-08" db="EMBL/GenBank/DDBJ databases">
        <title>Genomic Encyclopedia of Type Strains, Phase IV (KMG-IV): sequencing the most valuable type-strain genomes for metagenomic binning, comparative biology and taxonomic classification.</title>
        <authorList>
            <person name="Goeker M."/>
        </authorList>
    </citation>
    <scope>NUCLEOTIDE SEQUENCE [LARGE SCALE GENOMIC DNA]</scope>
    <source>
        <strain evidence="2 3">DSM 7051</strain>
    </source>
</reference>
<keyword evidence="3" id="KW-1185">Reference proteome</keyword>
<organism evidence="2 3">
    <name type="scientific">Aminobacter aganoensis</name>
    <dbReference type="NCBI Taxonomy" id="83264"/>
    <lineage>
        <taxon>Bacteria</taxon>
        <taxon>Pseudomonadati</taxon>
        <taxon>Pseudomonadota</taxon>
        <taxon>Alphaproteobacteria</taxon>
        <taxon>Hyphomicrobiales</taxon>
        <taxon>Phyllobacteriaceae</taxon>
        <taxon>Aminobacter</taxon>
    </lineage>
</organism>
<proteinExistence type="predicted"/>
<dbReference type="Pfam" id="PF13770">
    <property type="entry name" value="DUF4169"/>
    <property type="match status" value="1"/>
</dbReference>
<dbReference type="Proteomes" id="UP000536262">
    <property type="component" value="Unassembled WGS sequence"/>
</dbReference>
<feature type="compositionally biased region" description="Basic and acidic residues" evidence="1">
    <location>
        <begin position="33"/>
        <end position="65"/>
    </location>
</feature>
<gene>
    <name evidence="2" type="ORF">GGR00_000688</name>
</gene>
<accession>A0A7X0KJ15</accession>
<dbReference type="RefSeq" id="WP_184697898.1">
    <property type="nucleotide sequence ID" value="NZ_BAABEG010000001.1"/>
</dbReference>
<sequence length="65" mass="7551">MADIVNLRQFRKHKARAEREALADQNRALHGRSKAEKTRDRLTADRAEKFVDGHRRDSDPEKPGQ</sequence>
<evidence type="ECO:0000256" key="1">
    <source>
        <dbReference type="SAM" id="MobiDB-lite"/>
    </source>
</evidence>
<comment type="caution">
    <text evidence="2">The sequence shown here is derived from an EMBL/GenBank/DDBJ whole genome shotgun (WGS) entry which is preliminary data.</text>
</comment>